<organism evidence="1">
    <name type="scientific">Oryza nivara</name>
    <name type="common">Indian wild rice</name>
    <name type="synonym">Oryza sativa f. spontanea</name>
    <dbReference type="NCBI Taxonomy" id="4536"/>
    <lineage>
        <taxon>Eukaryota</taxon>
        <taxon>Viridiplantae</taxon>
        <taxon>Streptophyta</taxon>
        <taxon>Embryophyta</taxon>
        <taxon>Tracheophyta</taxon>
        <taxon>Spermatophyta</taxon>
        <taxon>Magnoliopsida</taxon>
        <taxon>Liliopsida</taxon>
        <taxon>Poales</taxon>
        <taxon>Poaceae</taxon>
        <taxon>BOP clade</taxon>
        <taxon>Oryzoideae</taxon>
        <taxon>Oryzeae</taxon>
        <taxon>Oryzinae</taxon>
        <taxon>Oryza</taxon>
    </lineage>
</organism>
<reference evidence="1" key="1">
    <citation type="submission" date="2015-04" db="UniProtKB">
        <authorList>
            <consortium name="EnsemblPlants"/>
        </authorList>
    </citation>
    <scope>IDENTIFICATION</scope>
    <source>
        <strain evidence="1">SL10</strain>
    </source>
</reference>
<protein>
    <submittedName>
        <fullName evidence="1">Uncharacterized protein</fullName>
    </submittedName>
</protein>
<accession>A0A0E0HZM8</accession>
<reference evidence="1" key="2">
    <citation type="submission" date="2018-04" db="EMBL/GenBank/DDBJ databases">
        <title>OnivRS2 (Oryza nivara Reference Sequence Version 2).</title>
        <authorList>
            <person name="Zhang J."/>
            <person name="Kudrna D."/>
            <person name="Lee S."/>
            <person name="Talag J."/>
            <person name="Rajasekar S."/>
            <person name="Welchert J."/>
            <person name="Hsing Y.-I."/>
            <person name="Wing R.A."/>
        </authorList>
    </citation>
    <scope>NUCLEOTIDE SEQUENCE [LARGE SCALE GENOMIC DNA]</scope>
    <source>
        <strain evidence="1">SL10</strain>
    </source>
</reference>
<dbReference type="EnsemblPlants" id="ONIVA07G10010.1">
    <property type="protein sequence ID" value="ONIVA07G10010.1"/>
    <property type="gene ID" value="ONIVA07G10010"/>
</dbReference>
<proteinExistence type="predicted"/>
<evidence type="ECO:0000313" key="1">
    <source>
        <dbReference type="EnsemblPlants" id="ONIVA07G10010.1"/>
    </source>
</evidence>
<name>A0A0E0HZM8_ORYNI</name>
<sequence>MAATAQAKTREGASYRLSGYLYAIANTVRNTLHLHGAPSDPTLADSAAMTTSTAARKAFADLLAKLATVDVSSSSKPPLPATDITPPELATLFAIARNFAGRARASPATHLYLPASTSHMVCTNSDAINIGVPPAGPTASAGSRGATAVFLNTLNAAFLGMSRAPHAAPATSPAYLPPNLDDEATASLHAQAVTVLNIKALIPVTLNIYASNYSHWRRSHPRHARQKELQVGSKVVKFAKGGSKCVVFASESART</sequence>
<dbReference type="Gramene" id="ONIVA07G10010.1">
    <property type="protein sequence ID" value="ONIVA07G10010.1"/>
    <property type="gene ID" value="ONIVA07G10010"/>
</dbReference>
<keyword evidence="2" id="KW-1185">Reference proteome</keyword>
<dbReference type="Proteomes" id="UP000006591">
    <property type="component" value="Chromosome 7"/>
</dbReference>
<dbReference type="AlphaFoldDB" id="A0A0E0HZM8"/>
<evidence type="ECO:0000313" key="2">
    <source>
        <dbReference type="Proteomes" id="UP000006591"/>
    </source>
</evidence>
<dbReference type="HOGENOM" id="CLU_095486_0_0_1"/>